<reference evidence="2" key="1">
    <citation type="submission" date="2023-09" db="EMBL/GenBank/DDBJ databases">
        <title>Undibacterium sp. 20NA77.5 isolated from freshwater.</title>
        <authorList>
            <person name="Le V."/>
            <person name="Ko S.-R."/>
            <person name="Ahn C.-Y."/>
            <person name="Oh H.-M."/>
        </authorList>
    </citation>
    <scope>NUCLEOTIDE SEQUENCE</scope>
    <source>
        <strain evidence="2">20NA77.5</strain>
    </source>
</reference>
<accession>A0ABY9RF35</accession>
<protein>
    <submittedName>
        <fullName evidence="2">Nuclear transport factor 2 family protein</fullName>
    </submittedName>
</protein>
<gene>
    <name evidence="2" type="ORF">RF679_14320</name>
</gene>
<name>A0ABY9RF35_9BURK</name>
<dbReference type="PANTHER" id="PTHR41252:SF1">
    <property type="entry name" value="BLR2505 PROTEIN"/>
    <property type="match status" value="1"/>
</dbReference>
<evidence type="ECO:0000313" key="2">
    <source>
        <dbReference type="EMBL" id="WMW79814.1"/>
    </source>
</evidence>
<feature type="domain" description="SnoaL-like" evidence="1">
    <location>
        <begin position="20"/>
        <end position="124"/>
    </location>
</feature>
<dbReference type="Proteomes" id="UP001181355">
    <property type="component" value="Chromosome"/>
</dbReference>
<dbReference type="Gene3D" id="3.10.450.50">
    <property type="match status" value="1"/>
</dbReference>
<evidence type="ECO:0000259" key="1">
    <source>
        <dbReference type="Pfam" id="PF12680"/>
    </source>
</evidence>
<organism evidence="2 3">
    <name type="scientific">Undibacterium cyanobacteriorum</name>
    <dbReference type="NCBI Taxonomy" id="3073561"/>
    <lineage>
        <taxon>Bacteria</taxon>
        <taxon>Pseudomonadati</taxon>
        <taxon>Pseudomonadota</taxon>
        <taxon>Betaproteobacteria</taxon>
        <taxon>Burkholderiales</taxon>
        <taxon>Oxalobacteraceae</taxon>
        <taxon>Undibacterium</taxon>
    </lineage>
</organism>
<dbReference type="Pfam" id="PF12680">
    <property type="entry name" value="SnoaL_2"/>
    <property type="match status" value="1"/>
</dbReference>
<dbReference type="EMBL" id="CP133720">
    <property type="protein sequence ID" value="WMW79814.1"/>
    <property type="molecule type" value="Genomic_DNA"/>
</dbReference>
<proteinExistence type="predicted"/>
<dbReference type="InterPro" id="IPR032710">
    <property type="entry name" value="NTF2-like_dom_sf"/>
</dbReference>
<keyword evidence="3" id="KW-1185">Reference proteome</keyword>
<sequence length="141" mass="15943">MNMHQNEEHHLSQSAYAIIKAHYAASAKADIEGMMRDVAADVRWTEMQGFPCAGTWIGPQQVIDNVFKVLAKDWINYRFELEQLIDAGDTVIGIGNYLAQHRQSGKALNARVAHVWKVEKQKIIAFEQFTDTLLVAKAMID</sequence>
<evidence type="ECO:0000313" key="3">
    <source>
        <dbReference type="Proteomes" id="UP001181355"/>
    </source>
</evidence>
<dbReference type="InterPro" id="IPR037401">
    <property type="entry name" value="SnoaL-like"/>
</dbReference>
<dbReference type="PANTHER" id="PTHR41252">
    <property type="entry name" value="BLR2505 PROTEIN"/>
    <property type="match status" value="1"/>
</dbReference>
<dbReference type="SUPFAM" id="SSF54427">
    <property type="entry name" value="NTF2-like"/>
    <property type="match status" value="1"/>
</dbReference>